<comment type="similarity">
    <text evidence="2 8">Belongs to the peptidase M16 family.</text>
</comment>
<dbReference type="AlphaFoldDB" id="A0A8T2SWY5"/>
<evidence type="ECO:0000259" key="9">
    <source>
        <dbReference type="Pfam" id="PF00675"/>
    </source>
</evidence>
<evidence type="ECO:0000259" key="10">
    <source>
        <dbReference type="Pfam" id="PF05193"/>
    </source>
</evidence>
<name>A0A8T2SWY5_CERRI</name>
<reference evidence="13" key="1">
    <citation type="submission" date="2021-08" db="EMBL/GenBank/DDBJ databases">
        <title>WGS assembly of Ceratopteris richardii.</title>
        <authorList>
            <person name="Marchant D.B."/>
            <person name="Chen G."/>
            <person name="Jenkins J."/>
            <person name="Shu S."/>
            <person name="Leebens-Mack J."/>
            <person name="Grimwood J."/>
            <person name="Schmutz J."/>
            <person name="Soltis P."/>
            <person name="Soltis D."/>
            <person name="Chen Z.-H."/>
        </authorList>
    </citation>
    <scope>NUCLEOTIDE SEQUENCE</scope>
    <source>
        <strain evidence="13">Whitten #5841</strain>
        <tissue evidence="13">Leaf</tissue>
    </source>
</reference>
<organism evidence="13 14">
    <name type="scientific">Ceratopteris richardii</name>
    <name type="common">Triangle waterfern</name>
    <dbReference type="NCBI Taxonomy" id="49495"/>
    <lineage>
        <taxon>Eukaryota</taxon>
        <taxon>Viridiplantae</taxon>
        <taxon>Streptophyta</taxon>
        <taxon>Embryophyta</taxon>
        <taxon>Tracheophyta</taxon>
        <taxon>Polypodiopsida</taxon>
        <taxon>Polypodiidae</taxon>
        <taxon>Polypodiales</taxon>
        <taxon>Pteridineae</taxon>
        <taxon>Pteridaceae</taxon>
        <taxon>Parkerioideae</taxon>
        <taxon>Ceratopteris</taxon>
    </lineage>
</organism>
<dbReference type="InterPro" id="IPR001431">
    <property type="entry name" value="Pept_M16_Zn_BS"/>
</dbReference>
<keyword evidence="5" id="KW-0378">Hydrolase</keyword>
<dbReference type="InterPro" id="IPR050626">
    <property type="entry name" value="Peptidase_M16"/>
</dbReference>
<evidence type="ECO:0000256" key="7">
    <source>
        <dbReference type="ARBA" id="ARBA00023049"/>
    </source>
</evidence>
<dbReference type="Pfam" id="PF22456">
    <property type="entry name" value="PqqF-like_C_4"/>
    <property type="match status" value="1"/>
</dbReference>
<dbReference type="FunFam" id="3.30.830.10:FF:000005">
    <property type="entry name" value="nardilysin isoform X1"/>
    <property type="match status" value="1"/>
</dbReference>
<feature type="domain" description="Peptidase M16 C-terminal" evidence="10">
    <location>
        <begin position="191"/>
        <end position="370"/>
    </location>
</feature>
<dbReference type="Pfam" id="PF16187">
    <property type="entry name" value="Peptidase_M16_M"/>
    <property type="match status" value="1"/>
</dbReference>
<sequence>MGEVEISILKPRNDSRLYRHVVLSNGLQVLLVSDPETDKAAASMDVCAGYFSDPDGLEGLAHFLEHMLFYSSAKYPLEDSYMKYLSEHGGHSNAFTSCEHTNFHFDVNVDHLEEALDRFAQFFICPLMSADATSREINAVDSENTKNLTSDAWRLDQLGRHFSSQSHPYHKFGTGSLETLDSCPKQRGIDTREELLKFYDEHYSSNLMNLTVYGQESLDELQALIEHRFDAIKNTQKERPCFSGMPCDPENLQILIKAVPVEDKHTLVLSWIILPELLHYKEAPSQYISHLLGHEADGSLFALLKSLGWATGLCVYECDSSMEYAFFRVIIELTDLGQEHVEEVIGFTFQYIRILEGGGVQEWIFQELQAVREMDFHFSDKKAPMKYVVQLASKMRDYPVEDWLVGSSLPRAFNPDTILRVIKMLTPENVRILSASKQYAGKTTCVEPWYTTSFSMEKISMNTIEQWKSCPIDSRLHLPSANPFLATDLSLKSNNQKMDLPGLLHKSSMSTLWFKSDHLFKTPKACIEIDFHSPESNSTPEATVLTAAFVELVVDYLNEIAYFAEVAGLSYRITSTSHGFQVSMSGYNHKIASLLDKILEKVVNFQVAGDRFSIVKEKLLKQYENCRFWQPYEQVLHFSKLLLHHKKWDMNAFVEAIKIIDAMDLSAFVPRLMSKIYFECYIAGNVDKAEAEKWRLMVEEALVNGNTFKCKPLLGAQHSEKRIINLVAQSNLYYPVAGSNLDDTNSALQFYLQVGQDDEILNVLVELFILSTKQQVFHELRSVQQLGYIVVLANRNDFGVRGAQFIIQSAVKDPKDLEARVEAFLDALGDNLSKLTDEEFKRNVDALIGEKLEKHKNLREETGFFWTEIAYGTLKFSRQKDEVAILKNVRKEDLLEFYASFIKSGGPKRAKLSIRLYGGGHQDQFNSHIQDCQSKAETARGVQEILIKDIYEFKRSQALYRSLK</sequence>
<evidence type="ECO:0000256" key="1">
    <source>
        <dbReference type="ARBA" id="ARBA00001947"/>
    </source>
</evidence>
<keyword evidence="3" id="KW-0645">Protease</keyword>
<dbReference type="EMBL" id="CM035422">
    <property type="protein sequence ID" value="KAH7372610.1"/>
    <property type="molecule type" value="Genomic_DNA"/>
</dbReference>
<keyword evidence="7" id="KW-0482">Metalloprotease</keyword>
<evidence type="ECO:0000256" key="2">
    <source>
        <dbReference type="ARBA" id="ARBA00007261"/>
    </source>
</evidence>
<evidence type="ECO:0000259" key="11">
    <source>
        <dbReference type="Pfam" id="PF16187"/>
    </source>
</evidence>
<comment type="caution">
    <text evidence="13">The sequence shown here is derived from an EMBL/GenBank/DDBJ whole genome shotgun (WGS) entry which is preliminary data.</text>
</comment>
<dbReference type="GO" id="GO:0043171">
    <property type="term" value="P:peptide catabolic process"/>
    <property type="evidence" value="ECO:0007669"/>
    <property type="project" value="TreeGrafter"/>
</dbReference>
<dbReference type="GO" id="GO:0051603">
    <property type="term" value="P:proteolysis involved in protein catabolic process"/>
    <property type="evidence" value="ECO:0007669"/>
    <property type="project" value="TreeGrafter"/>
</dbReference>
<evidence type="ECO:0000256" key="5">
    <source>
        <dbReference type="ARBA" id="ARBA00022801"/>
    </source>
</evidence>
<feature type="domain" description="Coenzyme PQQ synthesis protein F-like C-terminal lobe" evidence="12">
    <location>
        <begin position="773"/>
        <end position="866"/>
    </location>
</feature>
<dbReference type="PROSITE" id="PS00143">
    <property type="entry name" value="INSULINASE"/>
    <property type="match status" value="1"/>
</dbReference>
<evidence type="ECO:0000256" key="6">
    <source>
        <dbReference type="ARBA" id="ARBA00022833"/>
    </source>
</evidence>
<keyword evidence="6" id="KW-0862">Zinc</keyword>
<accession>A0A8T2SWY5</accession>
<dbReference type="FunFam" id="3.30.830.10:FF:000028">
    <property type="entry name" value="Insulin-degrading enzyme-like 1 peroxisomal"/>
    <property type="match status" value="1"/>
</dbReference>
<dbReference type="GO" id="GO:0046872">
    <property type="term" value="F:metal ion binding"/>
    <property type="evidence" value="ECO:0007669"/>
    <property type="project" value="UniProtKB-KW"/>
</dbReference>
<dbReference type="PANTHER" id="PTHR43690:SF18">
    <property type="entry name" value="INSULIN-DEGRADING ENZYME-RELATED"/>
    <property type="match status" value="1"/>
</dbReference>
<feature type="domain" description="Peptidase M16 middle/third" evidence="11">
    <location>
        <begin position="376"/>
        <end position="655"/>
    </location>
</feature>
<dbReference type="OMA" id="WIFDEMK"/>
<protein>
    <recommendedName>
        <fullName evidence="15">Insulin-degrading enzyme-like 1, peroxisomal</fullName>
    </recommendedName>
</protein>
<dbReference type="OrthoDB" id="952271at2759"/>
<comment type="cofactor">
    <cofactor evidence="1">
        <name>Zn(2+)</name>
        <dbReference type="ChEBI" id="CHEBI:29105"/>
    </cofactor>
</comment>
<evidence type="ECO:0000313" key="14">
    <source>
        <dbReference type="Proteomes" id="UP000825935"/>
    </source>
</evidence>
<evidence type="ECO:0000313" key="13">
    <source>
        <dbReference type="EMBL" id="KAH7372610.1"/>
    </source>
</evidence>
<dbReference type="GO" id="GO:0004222">
    <property type="term" value="F:metalloendopeptidase activity"/>
    <property type="evidence" value="ECO:0007669"/>
    <property type="project" value="InterPro"/>
</dbReference>
<dbReference type="FunFam" id="3.30.830.10:FF:000004">
    <property type="entry name" value="Putative insulin-degrading enzyme"/>
    <property type="match status" value="1"/>
</dbReference>
<dbReference type="InterPro" id="IPR032632">
    <property type="entry name" value="Peptidase_M16_M"/>
</dbReference>
<dbReference type="GO" id="GO:0005829">
    <property type="term" value="C:cytosol"/>
    <property type="evidence" value="ECO:0007669"/>
    <property type="project" value="TreeGrafter"/>
</dbReference>
<dbReference type="InterPro" id="IPR011765">
    <property type="entry name" value="Pept_M16_N"/>
</dbReference>
<dbReference type="Gene3D" id="3.30.830.10">
    <property type="entry name" value="Metalloenzyme, LuxS/M16 peptidase-like"/>
    <property type="match status" value="4"/>
</dbReference>
<dbReference type="InterPro" id="IPR011249">
    <property type="entry name" value="Metalloenz_LuxS/M16"/>
</dbReference>
<dbReference type="Proteomes" id="UP000825935">
    <property type="component" value="Chromosome 17"/>
</dbReference>
<keyword evidence="4" id="KW-0479">Metal-binding</keyword>
<evidence type="ECO:0008006" key="15">
    <source>
        <dbReference type="Google" id="ProtNLM"/>
    </source>
</evidence>
<dbReference type="InterPro" id="IPR054734">
    <property type="entry name" value="PqqF-like_C_4"/>
</dbReference>
<evidence type="ECO:0000256" key="8">
    <source>
        <dbReference type="RuleBase" id="RU004447"/>
    </source>
</evidence>
<dbReference type="PANTHER" id="PTHR43690">
    <property type="entry name" value="NARDILYSIN"/>
    <property type="match status" value="1"/>
</dbReference>
<dbReference type="Pfam" id="PF00675">
    <property type="entry name" value="Peptidase_M16"/>
    <property type="match status" value="1"/>
</dbReference>
<evidence type="ECO:0000259" key="12">
    <source>
        <dbReference type="Pfam" id="PF22456"/>
    </source>
</evidence>
<proteinExistence type="inferred from homology"/>
<dbReference type="GO" id="GO:0005739">
    <property type="term" value="C:mitochondrion"/>
    <property type="evidence" value="ECO:0007669"/>
    <property type="project" value="TreeGrafter"/>
</dbReference>
<gene>
    <name evidence="13" type="ORF">KP509_17G012900</name>
</gene>
<dbReference type="FunFam" id="3.30.830.10:FF:000003">
    <property type="entry name" value="Insulin-degrading enzyme"/>
    <property type="match status" value="1"/>
</dbReference>
<keyword evidence="14" id="KW-1185">Reference proteome</keyword>
<feature type="domain" description="Peptidase M16 N-terminal" evidence="9">
    <location>
        <begin position="29"/>
        <end position="162"/>
    </location>
</feature>
<evidence type="ECO:0000256" key="4">
    <source>
        <dbReference type="ARBA" id="ARBA00022723"/>
    </source>
</evidence>
<evidence type="ECO:0000256" key="3">
    <source>
        <dbReference type="ARBA" id="ARBA00022670"/>
    </source>
</evidence>
<dbReference type="SUPFAM" id="SSF63411">
    <property type="entry name" value="LuxS/MPP-like metallohydrolase"/>
    <property type="match status" value="4"/>
</dbReference>
<dbReference type="Pfam" id="PF05193">
    <property type="entry name" value="Peptidase_M16_C"/>
    <property type="match status" value="1"/>
</dbReference>
<dbReference type="InterPro" id="IPR007863">
    <property type="entry name" value="Peptidase_M16_C"/>
</dbReference>